<accession>A0AAV5UKH9</accession>
<dbReference type="EMBL" id="BTSX01000006">
    <property type="protein sequence ID" value="GMT06730.1"/>
    <property type="molecule type" value="Genomic_DNA"/>
</dbReference>
<reference evidence="1" key="1">
    <citation type="submission" date="2023-10" db="EMBL/GenBank/DDBJ databases">
        <title>Genome assembly of Pristionchus species.</title>
        <authorList>
            <person name="Yoshida K."/>
            <person name="Sommer R.J."/>
        </authorList>
    </citation>
    <scope>NUCLEOTIDE SEQUENCE</scope>
    <source>
        <strain evidence="1">RS0144</strain>
    </source>
</reference>
<evidence type="ECO:0000313" key="2">
    <source>
        <dbReference type="Proteomes" id="UP001432027"/>
    </source>
</evidence>
<feature type="non-terminal residue" evidence="1">
    <location>
        <position position="1"/>
    </location>
</feature>
<feature type="non-terminal residue" evidence="1">
    <location>
        <position position="329"/>
    </location>
</feature>
<protein>
    <submittedName>
        <fullName evidence="1">Uncharacterized protein</fullName>
    </submittedName>
</protein>
<proteinExistence type="predicted"/>
<gene>
    <name evidence="1" type="ORF">PENTCL1PPCAC_28904</name>
</gene>
<comment type="caution">
    <text evidence="1">The sequence shown here is derived from an EMBL/GenBank/DDBJ whole genome shotgun (WGS) entry which is preliminary data.</text>
</comment>
<keyword evidence="2" id="KW-1185">Reference proteome</keyword>
<name>A0AAV5UKH9_9BILA</name>
<sequence>KAYTPVIGLWPGVDLSFIKQAQFRAQCTTTCEYEKWDPTVSYAAVLIDGHEATMDAILSINGTTTVLVFIEPMKDSTNDTLLEIIDNVTSIIGYHPKSAYHLAKDAFDRIESDFSRPINNIWLEEQKDEVYRSRQRAGMYYNRDIAFVRNCAKTDPNKFEKKFEELSDSYHRFNWRYKVHKVDVCEVDGQEVRREKIKVEIAKFDTFILDKHEHCDEFYPEIQYAKGLSIPIITSRSPIFPESSTLTDDELKAGTRTWKKDQYFAWTESYTRTPFHGRGICEICEILANNETLVYDINIEPYFACTSMTVVPKAPEGEPGPKPKVTEMP</sequence>
<dbReference type="Proteomes" id="UP001432027">
    <property type="component" value="Unassembled WGS sequence"/>
</dbReference>
<organism evidence="1 2">
    <name type="scientific">Pristionchus entomophagus</name>
    <dbReference type="NCBI Taxonomy" id="358040"/>
    <lineage>
        <taxon>Eukaryota</taxon>
        <taxon>Metazoa</taxon>
        <taxon>Ecdysozoa</taxon>
        <taxon>Nematoda</taxon>
        <taxon>Chromadorea</taxon>
        <taxon>Rhabditida</taxon>
        <taxon>Rhabditina</taxon>
        <taxon>Diplogasteromorpha</taxon>
        <taxon>Diplogasteroidea</taxon>
        <taxon>Neodiplogasteridae</taxon>
        <taxon>Pristionchus</taxon>
    </lineage>
</organism>
<evidence type="ECO:0000313" key="1">
    <source>
        <dbReference type="EMBL" id="GMT06730.1"/>
    </source>
</evidence>
<dbReference type="AlphaFoldDB" id="A0AAV5UKH9"/>